<reference evidence="2" key="1">
    <citation type="submission" date="2014-12" db="EMBL/GenBank/DDBJ databases">
        <title>Insight into the proteome of Arion vulgaris.</title>
        <authorList>
            <person name="Aradska J."/>
            <person name="Bulat T."/>
            <person name="Smidak R."/>
            <person name="Sarate P."/>
            <person name="Gangsoo J."/>
            <person name="Sialana F."/>
            <person name="Bilban M."/>
            <person name="Lubec G."/>
        </authorList>
    </citation>
    <scope>NUCLEOTIDE SEQUENCE</scope>
    <source>
        <tissue evidence="2">Skin</tissue>
    </source>
</reference>
<feature type="signal peptide" evidence="1">
    <location>
        <begin position="1"/>
        <end position="22"/>
    </location>
</feature>
<accession>A0A0B7BU15</accession>
<evidence type="ECO:0000313" key="2">
    <source>
        <dbReference type="EMBL" id="CEK96714.1"/>
    </source>
</evidence>
<gene>
    <name evidence="2" type="primary">ORF213154</name>
</gene>
<sequence>ATLIYICALVLVLILTEQLVSCAESTANKYVKNADVDDNEAEQQLHIKGYIGLVQNMFFELKDVLYEQSNNAVTVSI</sequence>
<protein>
    <submittedName>
        <fullName evidence="2">Uncharacterized protein</fullName>
    </submittedName>
</protein>
<feature type="chain" id="PRO_5002128355" evidence="1">
    <location>
        <begin position="23"/>
        <end position="77"/>
    </location>
</feature>
<organism evidence="2">
    <name type="scientific">Arion vulgaris</name>
    <dbReference type="NCBI Taxonomy" id="1028688"/>
    <lineage>
        <taxon>Eukaryota</taxon>
        <taxon>Metazoa</taxon>
        <taxon>Spiralia</taxon>
        <taxon>Lophotrochozoa</taxon>
        <taxon>Mollusca</taxon>
        <taxon>Gastropoda</taxon>
        <taxon>Heterobranchia</taxon>
        <taxon>Euthyneura</taxon>
        <taxon>Panpulmonata</taxon>
        <taxon>Eupulmonata</taxon>
        <taxon>Stylommatophora</taxon>
        <taxon>Helicina</taxon>
        <taxon>Arionoidea</taxon>
        <taxon>Arionidae</taxon>
        <taxon>Arion</taxon>
    </lineage>
</organism>
<keyword evidence="1" id="KW-0732">Signal</keyword>
<dbReference type="AlphaFoldDB" id="A0A0B7BU15"/>
<dbReference type="EMBL" id="HACG01049849">
    <property type="protein sequence ID" value="CEK96714.1"/>
    <property type="molecule type" value="Transcribed_RNA"/>
</dbReference>
<evidence type="ECO:0000256" key="1">
    <source>
        <dbReference type="SAM" id="SignalP"/>
    </source>
</evidence>
<feature type="non-terminal residue" evidence="2">
    <location>
        <position position="1"/>
    </location>
</feature>
<proteinExistence type="predicted"/>
<name>A0A0B7BU15_9EUPU</name>